<comment type="cofactor">
    <cofactor evidence="2 9">
        <name>Mg(2+)</name>
        <dbReference type="ChEBI" id="CHEBI:18420"/>
    </cofactor>
</comment>
<dbReference type="AlphaFoldDB" id="A0AAJ1AAK1"/>
<dbReference type="NCBIfam" id="TIGR00052">
    <property type="entry name" value="nudix-type nucleoside diphosphatase, YffH/AdpP family"/>
    <property type="match status" value="1"/>
</dbReference>
<evidence type="ECO:0000256" key="1">
    <source>
        <dbReference type="ARBA" id="ARBA00000847"/>
    </source>
</evidence>
<evidence type="ECO:0000256" key="3">
    <source>
        <dbReference type="ARBA" id="ARBA00007275"/>
    </source>
</evidence>
<feature type="binding site" evidence="9">
    <location>
        <position position="106"/>
    </location>
    <ligand>
        <name>Mg(2+)</name>
        <dbReference type="ChEBI" id="CHEBI:18420"/>
        <label>1</label>
    </ligand>
</feature>
<dbReference type="Gene3D" id="3.90.79.10">
    <property type="entry name" value="Nucleoside Triphosphate Pyrophosphohydrolase"/>
    <property type="match status" value="1"/>
</dbReference>
<dbReference type="PROSITE" id="PS51462">
    <property type="entry name" value="NUDIX"/>
    <property type="match status" value="1"/>
</dbReference>
<sequence>MMQPKSRVKIAGEETLSNGWTRLSSYLLDYIDRKGATHRLKREVYHRTPAACILLYDPRRDLVVLVRQFRLAVHLNGDPAWMIEVPAGLLDDDHPEAAIRREAMEETGYHLRDARFLFKSYTSPGAVTEVVHFFAALIDTADRVADGGGLDEEHEDIEVLEIPLDEAAAMIETGEIFDVKTIVLLQWALLNRGKLSLTQAEGETFR</sequence>
<feature type="domain" description="Nudix hydrolase" evidence="11">
    <location>
        <begin position="46"/>
        <end position="184"/>
    </location>
</feature>
<keyword evidence="9" id="KW-0479">Metal-binding</keyword>
<evidence type="ECO:0000313" key="12">
    <source>
        <dbReference type="EMBL" id="MBY5630302.1"/>
    </source>
</evidence>
<feature type="binding site" evidence="9">
    <location>
        <position position="87"/>
    </location>
    <ligand>
        <name>Mg(2+)</name>
        <dbReference type="ChEBI" id="CHEBI:18420"/>
        <label>1</label>
    </ligand>
</feature>
<dbReference type="Proteomes" id="UP000825699">
    <property type="component" value="Unassembled WGS sequence"/>
</dbReference>
<evidence type="ECO:0000256" key="10">
    <source>
        <dbReference type="PIRSR" id="PIRSR604385-3"/>
    </source>
</evidence>
<gene>
    <name evidence="12" type="ORF">HFO42_19635</name>
</gene>
<evidence type="ECO:0000256" key="2">
    <source>
        <dbReference type="ARBA" id="ARBA00001946"/>
    </source>
</evidence>
<protein>
    <recommendedName>
        <fullName evidence="5">GDP-mannose pyrophosphatase</fullName>
    </recommendedName>
    <alternativeName>
        <fullName evidence="7">GDP-mannose hydrolase</fullName>
    </alternativeName>
    <alternativeName>
        <fullName evidence="8">GDPMK</fullName>
    </alternativeName>
</protein>
<evidence type="ECO:0000313" key="13">
    <source>
        <dbReference type="Proteomes" id="UP000825699"/>
    </source>
</evidence>
<dbReference type="Pfam" id="PF00293">
    <property type="entry name" value="NUDIX"/>
    <property type="match status" value="1"/>
</dbReference>
<evidence type="ECO:0000256" key="4">
    <source>
        <dbReference type="ARBA" id="ARBA00011738"/>
    </source>
</evidence>
<comment type="subunit">
    <text evidence="4">Homodimer.</text>
</comment>
<dbReference type="PANTHER" id="PTHR11839:SF18">
    <property type="entry name" value="NUDIX HYDROLASE DOMAIN-CONTAINING PROTEIN"/>
    <property type="match status" value="1"/>
</dbReference>
<evidence type="ECO:0000256" key="7">
    <source>
        <dbReference type="ARBA" id="ARBA00032162"/>
    </source>
</evidence>
<keyword evidence="9" id="KW-0460">Magnesium</keyword>
<dbReference type="InterPro" id="IPR000086">
    <property type="entry name" value="NUDIX_hydrolase_dom"/>
</dbReference>
<feature type="binding site" evidence="9">
    <location>
        <position position="102"/>
    </location>
    <ligand>
        <name>Mg(2+)</name>
        <dbReference type="ChEBI" id="CHEBI:18420"/>
        <label>1</label>
    </ligand>
</feature>
<dbReference type="InterPro" id="IPR004385">
    <property type="entry name" value="NDP_pyrophosphatase"/>
</dbReference>
<name>A0AAJ1AAK1_RHILE</name>
<comment type="similarity">
    <text evidence="3">Belongs to the Nudix hydrolase family. NudK subfamily.</text>
</comment>
<dbReference type="EMBL" id="JAAXEP010000010">
    <property type="protein sequence ID" value="MBY5630302.1"/>
    <property type="molecule type" value="Genomic_DNA"/>
</dbReference>
<dbReference type="GO" id="GO:0006753">
    <property type="term" value="P:nucleoside phosphate metabolic process"/>
    <property type="evidence" value="ECO:0007669"/>
    <property type="project" value="TreeGrafter"/>
</dbReference>
<reference evidence="12" key="1">
    <citation type="submission" date="2020-04" db="EMBL/GenBank/DDBJ databases">
        <title>Global-level population genomics supports evidence of horizontal gene transfer on evolution of Rhizobia in Lentils.</title>
        <authorList>
            <person name="Gai Y."/>
            <person name="Cook D."/>
            <person name="Riely B."/>
        </authorList>
    </citation>
    <scope>NUCLEOTIDE SEQUENCE</scope>
    <source>
        <strain evidence="12">Derici101B</strain>
    </source>
</reference>
<comment type="catalytic activity">
    <reaction evidence="1">
        <text>GDP-alpha-D-mannose + H2O = alpha-D-mannose 1-phosphate + GMP + 2 H(+)</text>
        <dbReference type="Rhea" id="RHEA:27978"/>
        <dbReference type="ChEBI" id="CHEBI:15377"/>
        <dbReference type="ChEBI" id="CHEBI:15378"/>
        <dbReference type="ChEBI" id="CHEBI:57527"/>
        <dbReference type="ChEBI" id="CHEBI:58115"/>
        <dbReference type="ChEBI" id="CHEBI:58409"/>
    </reaction>
</comment>
<keyword evidence="6" id="KW-0378">Hydrolase</keyword>
<proteinExistence type="inferred from homology"/>
<dbReference type="GO" id="GO:0005829">
    <property type="term" value="C:cytosol"/>
    <property type="evidence" value="ECO:0007669"/>
    <property type="project" value="TreeGrafter"/>
</dbReference>
<dbReference type="InterPro" id="IPR015797">
    <property type="entry name" value="NUDIX_hydrolase-like_dom_sf"/>
</dbReference>
<dbReference type="PANTHER" id="PTHR11839">
    <property type="entry name" value="UDP/ADP-SUGAR PYROPHOSPHATASE"/>
    <property type="match status" value="1"/>
</dbReference>
<dbReference type="CDD" id="cd24157">
    <property type="entry name" value="NUDIX_GDPMK"/>
    <property type="match status" value="1"/>
</dbReference>
<evidence type="ECO:0000256" key="9">
    <source>
        <dbReference type="PIRSR" id="PIRSR604385-2"/>
    </source>
</evidence>
<evidence type="ECO:0000256" key="5">
    <source>
        <dbReference type="ARBA" id="ARBA00016377"/>
    </source>
</evidence>
<evidence type="ECO:0000259" key="11">
    <source>
        <dbReference type="PROSITE" id="PS51462"/>
    </source>
</evidence>
<evidence type="ECO:0000256" key="6">
    <source>
        <dbReference type="ARBA" id="ARBA00022801"/>
    </source>
</evidence>
<feature type="binding site" evidence="9">
    <location>
        <position position="155"/>
    </location>
    <ligand>
        <name>Mg(2+)</name>
        <dbReference type="ChEBI" id="CHEBI:18420"/>
        <label>1</label>
    </ligand>
</feature>
<dbReference type="GO" id="GO:0046872">
    <property type="term" value="F:metal ion binding"/>
    <property type="evidence" value="ECO:0007669"/>
    <property type="project" value="UniProtKB-KW"/>
</dbReference>
<feature type="short sequence motif" description="Nudix box" evidence="10">
    <location>
        <begin position="88"/>
        <end position="109"/>
    </location>
</feature>
<comment type="caution">
    <text evidence="12">The sequence shown here is derived from an EMBL/GenBank/DDBJ whole genome shotgun (WGS) entry which is preliminary data.</text>
</comment>
<organism evidence="12 13">
    <name type="scientific">Rhizobium leguminosarum</name>
    <dbReference type="NCBI Taxonomy" id="384"/>
    <lineage>
        <taxon>Bacteria</taxon>
        <taxon>Pseudomonadati</taxon>
        <taxon>Pseudomonadota</taxon>
        <taxon>Alphaproteobacteria</taxon>
        <taxon>Hyphomicrobiales</taxon>
        <taxon>Rhizobiaceae</taxon>
        <taxon>Rhizobium/Agrobacterium group</taxon>
        <taxon>Rhizobium</taxon>
    </lineage>
</organism>
<evidence type="ECO:0000256" key="8">
    <source>
        <dbReference type="ARBA" id="ARBA00032272"/>
    </source>
</evidence>
<accession>A0AAJ1AAK1</accession>
<dbReference type="SUPFAM" id="SSF55811">
    <property type="entry name" value="Nudix"/>
    <property type="match status" value="1"/>
</dbReference>
<dbReference type="GO" id="GO:0016818">
    <property type="term" value="F:hydrolase activity, acting on acid anhydrides, in phosphorus-containing anhydrides"/>
    <property type="evidence" value="ECO:0007669"/>
    <property type="project" value="InterPro"/>
</dbReference>
<dbReference type="RefSeq" id="WP_222261441.1">
    <property type="nucleotide sequence ID" value="NZ_JAAXEB010000011.1"/>
</dbReference>
<dbReference type="GO" id="GO:0019693">
    <property type="term" value="P:ribose phosphate metabolic process"/>
    <property type="evidence" value="ECO:0007669"/>
    <property type="project" value="TreeGrafter"/>
</dbReference>